<reference evidence="10 11" key="1">
    <citation type="journal article" date="2017" name="ISME J.">
        <title>Energy and carbon metabolisms in a deep terrestrial subsurface fluid microbial community.</title>
        <authorList>
            <person name="Momper L."/>
            <person name="Jungbluth S.P."/>
            <person name="Lee M.D."/>
            <person name="Amend J.P."/>
        </authorList>
    </citation>
    <scope>NUCLEOTIDE SEQUENCE [LARGE SCALE GENOMIC DNA]</scope>
    <source>
        <strain evidence="10">SURF_46</strain>
    </source>
</reference>
<dbReference type="GO" id="GO:0016763">
    <property type="term" value="F:pentosyltransferase activity"/>
    <property type="evidence" value="ECO:0007669"/>
    <property type="project" value="TreeGrafter"/>
</dbReference>
<feature type="transmembrane region" description="Helical" evidence="8">
    <location>
        <begin position="136"/>
        <end position="154"/>
    </location>
</feature>
<feature type="transmembrane region" description="Helical" evidence="8">
    <location>
        <begin position="37"/>
        <end position="54"/>
    </location>
</feature>
<feature type="domain" description="Glycosyltransferase RgtA/B/C/D-like" evidence="9">
    <location>
        <begin position="87"/>
        <end position="233"/>
    </location>
</feature>
<accession>A0A3A4ZF94</accession>
<protein>
    <recommendedName>
        <fullName evidence="9">Glycosyltransferase RgtA/B/C/D-like domain-containing protein</fullName>
    </recommendedName>
</protein>
<keyword evidence="2" id="KW-1003">Cell membrane</keyword>
<feature type="transmembrane region" description="Helical" evidence="8">
    <location>
        <begin position="160"/>
        <end position="177"/>
    </location>
</feature>
<dbReference type="AlphaFoldDB" id="A0A3A4ZF94"/>
<evidence type="ECO:0000256" key="5">
    <source>
        <dbReference type="ARBA" id="ARBA00022692"/>
    </source>
</evidence>
<keyword evidence="3" id="KW-0328">Glycosyltransferase</keyword>
<dbReference type="PANTHER" id="PTHR33908:SF11">
    <property type="entry name" value="MEMBRANE PROTEIN"/>
    <property type="match status" value="1"/>
</dbReference>
<dbReference type="InterPro" id="IPR050297">
    <property type="entry name" value="LipidA_mod_glycosyltrf_83"/>
</dbReference>
<feature type="transmembrane region" description="Helical" evidence="8">
    <location>
        <begin position="108"/>
        <end position="129"/>
    </location>
</feature>
<feature type="transmembrane region" description="Helical" evidence="8">
    <location>
        <begin position="311"/>
        <end position="328"/>
    </location>
</feature>
<comment type="subcellular location">
    <subcellularLocation>
        <location evidence="1">Cell membrane</location>
        <topology evidence="1">Multi-pass membrane protein</topology>
    </subcellularLocation>
</comment>
<gene>
    <name evidence="10" type="ORF">C4561_00980</name>
</gene>
<evidence type="ECO:0000313" key="11">
    <source>
        <dbReference type="Proteomes" id="UP000265540"/>
    </source>
</evidence>
<dbReference type="Proteomes" id="UP000265540">
    <property type="component" value="Unassembled WGS sequence"/>
</dbReference>
<sequence>MFPTLDTGRPLLPQDSVVWRLWMPRNIYQDMLDKNKLFIFVFALLLIFSLYVRFSQLGYSTFYGDETKTLYFDKTVPALTFLFDQRKGPVQFLASWIMEKISGGFDEFWIRLPFATAGLLSVLVFYILARKFMNQWAALASSFLYSFSGFSVAFSRTAQYQQFLLLFGLLGILLMFLSLEKNNRFLLIISALAFSISLLSHYDGIFYLLIGALLFFNHSNVNVTTIRKFVLFFIFPALILSGLFYIPYLLNGYFESNSLSYLLRRVFGGAESGIANSFYTVRIYNPLVLPFIVLMLSVFGLNNEKLPYRKIFFVWFIVPFILFEFLTLNPGTHIFHYLVPLILIFGCYGQLILTSGSAAFKIIGKLLIIFIIIAQVSVSIWMFVPHFKSNYPWRESRFMNLRFPKLDKKFQVFTYGFPYDRGFREIRDHLDSVEGIRGIYTNDNDVVAKYYFMKYDYTPPGPNFLPPYYVNVYNNHEQKDTPPDFLASYTLVKEFYVEGELVSELYKLNAPED</sequence>
<evidence type="ECO:0000256" key="1">
    <source>
        <dbReference type="ARBA" id="ARBA00004651"/>
    </source>
</evidence>
<feature type="transmembrane region" description="Helical" evidence="8">
    <location>
        <begin position="205"/>
        <end position="223"/>
    </location>
</feature>
<evidence type="ECO:0000259" key="9">
    <source>
        <dbReference type="Pfam" id="PF13231"/>
    </source>
</evidence>
<feature type="transmembrane region" description="Helical" evidence="8">
    <location>
        <begin position="230"/>
        <end position="250"/>
    </location>
</feature>
<dbReference type="PANTHER" id="PTHR33908">
    <property type="entry name" value="MANNOSYLTRANSFERASE YKCB-RELATED"/>
    <property type="match status" value="1"/>
</dbReference>
<evidence type="ECO:0000256" key="3">
    <source>
        <dbReference type="ARBA" id="ARBA00022676"/>
    </source>
</evidence>
<keyword evidence="5 8" id="KW-0812">Transmembrane</keyword>
<proteinExistence type="predicted"/>
<evidence type="ECO:0000256" key="4">
    <source>
        <dbReference type="ARBA" id="ARBA00022679"/>
    </source>
</evidence>
<keyword evidence="6 8" id="KW-1133">Transmembrane helix</keyword>
<feature type="transmembrane region" description="Helical" evidence="8">
    <location>
        <begin position="283"/>
        <end position="299"/>
    </location>
</feature>
<evidence type="ECO:0000313" key="10">
    <source>
        <dbReference type="EMBL" id="RJR27844.1"/>
    </source>
</evidence>
<comment type="caution">
    <text evidence="10">The sequence shown here is derived from an EMBL/GenBank/DDBJ whole genome shotgun (WGS) entry which is preliminary data.</text>
</comment>
<dbReference type="EMBL" id="QZJF01000006">
    <property type="protein sequence ID" value="RJR27844.1"/>
    <property type="molecule type" value="Genomic_DNA"/>
</dbReference>
<evidence type="ECO:0000256" key="6">
    <source>
        <dbReference type="ARBA" id="ARBA00022989"/>
    </source>
</evidence>
<keyword evidence="4" id="KW-0808">Transferase</keyword>
<evidence type="ECO:0000256" key="2">
    <source>
        <dbReference type="ARBA" id="ARBA00022475"/>
    </source>
</evidence>
<organism evidence="10 11">
    <name type="scientific">candidate division WWE3 bacterium</name>
    <dbReference type="NCBI Taxonomy" id="2053526"/>
    <lineage>
        <taxon>Bacteria</taxon>
        <taxon>Katanobacteria</taxon>
    </lineage>
</organism>
<name>A0A3A4ZF94_UNCKA</name>
<evidence type="ECO:0000256" key="8">
    <source>
        <dbReference type="SAM" id="Phobius"/>
    </source>
</evidence>
<feature type="transmembrane region" description="Helical" evidence="8">
    <location>
        <begin position="334"/>
        <end position="354"/>
    </location>
</feature>
<dbReference type="GO" id="GO:0009103">
    <property type="term" value="P:lipopolysaccharide biosynthetic process"/>
    <property type="evidence" value="ECO:0007669"/>
    <property type="project" value="UniProtKB-ARBA"/>
</dbReference>
<keyword evidence="7 8" id="KW-0472">Membrane</keyword>
<dbReference type="InterPro" id="IPR038731">
    <property type="entry name" value="RgtA/B/C-like"/>
</dbReference>
<dbReference type="Pfam" id="PF13231">
    <property type="entry name" value="PMT_2"/>
    <property type="match status" value="1"/>
</dbReference>
<evidence type="ECO:0000256" key="7">
    <source>
        <dbReference type="ARBA" id="ARBA00023136"/>
    </source>
</evidence>
<feature type="transmembrane region" description="Helical" evidence="8">
    <location>
        <begin position="366"/>
        <end position="384"/>
    </location>
</feature>
<dbReference type="GO" id="GO:0005886">
    <property type="term" value="C:plasma membrane"/>
    <property type="evidence" value="ECO:0007669"/>
    <property type="project" value="UniProtKB-SubCell"/>
</dbReference>